<feature type="compositionally biased region" description="Basic and acidic residues" evidence="3">
    <location>
        <begin position="281"/>
        <end position="298"/>
    </location>
</feature>
<dbReference type="InterPro" id="IPR016035">
    <property type="entry name" value="Acyl_Trfase/lysoPLipase"/>
</dbReference>
<dbReference type="GO" id="GO:0005811">
    <property type="term" value="C:lipid droplet"/>
    <property type="evidence" value="ECO:0007669"/>
    <property type="project" value="TreeGrafter"/>
</dbReference>
<dbReference type="EMBL" id="MNPL01009233">
    <property type="protein sequence ID" value="OQR73806.1"/>
    <property type="molecule type" value="Genomic_DNA"/>
</dbReference>
<dbReference type="Pfam" id="PF01734">
    <property type="entry name" value="Patatin"/>
    <property type="match status" value="1"/>
</dbReference>
<proteinExistence type="predicted"/>
<dbReference type="Gene3D" id="3.40.1090.10">
    <property type="entry name" value="Cytosolic phospholipase A2 catalytic domain"/>
    <property type="match status" value="2"/>
</dbReference>
<feature type="active site" description="Proton acceptor" evidence="2">
    <location>
        <position position="171"/>
    </location>
</feature>
<feature type="region of interest" description="Disordered" evidence="3">
    <location>
        <begin position="279"/>
        <end position="298"/>
    </location>
</feature>
<dbReference type="OrthoDB" id="197155at2759"/>
<dbReference type="InterPro" id="IPR002641">
    <property type="entry name" value="PNPLA_dom"/>
</dbReference>
<evidence type="ECO:0000256" key="1">
    <source>
        <dbReference type="ARBA" id="ARBA00023098"/>
    </source>
</evidence>
<dbReference type="PANTHER" id="PTHR12406:SF41">
    <property type="entry name" value="BRUMMER, ISOFORM B-RELATED"/>
    <property type="match status" value="1"/>
</dbReference>
<gene>
    <name evidence="5" type="ORF">BIW11_01074</name>
</gene>
<dbReference type="PANTHER" id="PTHR12406">
    <property type="entry name" value="CALCIUM-INDEPENDENT PHOSPHOLIPASE A2 IPLA2 -RELATED"/>
    <property type="match status" value="1"/>
</dbReference>
<dbReference type="GO" id="GO:0019433">
    <property type="term" value="P:triglyceride catabolic process"/>
    <property type="evidence" value="ECO:0007669"/>
    <property type="project" value="TreeGrafter"/>
</dbReference>
<dbReference type="GO" id="GO:0055088">
    <property type="term" value="P:lipid homeostasis"/>
    <property type="evidence" value="ECO:0007669"/>
    <property type="project" value="TreeGrafter"/>
</dbReference>
<feature type="short sequence motif" description="GXSXG" evidence="2">
    <location>
        <begin position="49"/>
        <end position="53"/>
    </location>
</feature>
<dbReference type="InParanoid" id="A0A1V9XK24"/>
<protein>
    <recommendedName>
        <fullName evidence="4">PNPLA domain-containing protein</fullName>
    </recommendedName>
</protein>
<organism evidence="5 6">
    <name type="scientific">Tropilaelaps mercedesae</name>
    <dbReference type="NCBI Taxonomy" id="418985"/>
    <lineage>
        <taxon>Eukaryota</taxon>
        <taxon>Metazoa</taxon>
        <taxon>Ecdysozoa</taxon>
        <taxon>Arthropoda</taxon>
        <taxon>Chelicerata</taxon>
        <taxon>Arachnida</taxon>
        <taxon>Acari</taxon>
        <taxon>Parasitiformes</taxon>
        <taxon>Mesostigmata</taxon>
        <taxon>Gamasina</taxon>
        <taxon>Dermanyssoidea</taxon>
        <taxon>Laelapidae</taxon>
        <taxon>Tropilaelaps</taxon>
    </lineage>
</organism>
<dbReference type="Proteomes" id="UP000192247">
    <property type="component" value="Unassembled WGS sequence"/>
</dbReference>
<keyword evidence="1 2" id="KW-0443">Lipid metabolism</keyword>
<dbReference type="GO" id="GO:0004806">
    <property type="term" value="F:triacylglycerol lipase activity"/>
    <property type="evidence" value="ECO:0007669"/>
    <property type="project" value="TreeGrafter"/>
</dbReference>
<keyword evidence="2" id="KW-0378">Hydrolase</keyword>
<dbReference type="GO" id="GO:0005737">
    <property type="term" value="C:cytoplasm"/>
    <property type="evidence" value="ECO:0007669"/>
    <property type="project" value="TreeGrafter"/>
</dbReference>
<sequence>MRPKQRKSGLRREAHLSFSGCGFLGIYHVGVASAFREYAPQFVERKVVGASSGALTACCLINDLPFDVAVTSILRMATQSRRRALGPFHPSFNLNSILFEDLGKILPEDAHIRSSGRLHISVTKLSTMENEVVSEFKTRQDLIQTLMASCFIPIFSGYLPPVLGGGERYIDGGFSCNLKVYDDTTITVSPFSGESDICPQDESFNLACVQISNTSIAVSPANLYRIKRIMFAPHPDVLSKMCQQGFDDGIKYLKRHQLISCVRCLAVESTLLLPAVTTLQSERKPEPEPEPELKHEVSEDCSSGCTDCDIINRLAVAASLSERLQRPCQDAANALNRSLYNWLFKTRTMKILALATALIILPIDVTFLAAKKLIQAWPSIQQRITEKIANSFLNSYREITHLLGMSVSPTSLGSGAGHISCQLAIHEFSRVKGRPRSRTLENGQRPRPRPKRRSYAGIEKRLVSELNLGFAVEMENETKFRTSNILRTMNSTEDLPSVDAAVSLANEALQRNAHQSKGINAIVNVTRQKDALMKFFYTDDETNSVRVTEIFDLSNS</sequence>
<keyword evidence="2" id="KW-0442">Lipid degradation</keyword>
<keyword evidence="6" id="KW-1185">Reference proteome</keyword>
<name>A0A1V9XK24_9ACAR</name>
<feature type="active site" description="Nucleophile" evidence="2">
    <location>
        <position position="51"/>
    </location>
</feature>
<feature type="region of interest" description="Disordered" evidence="3">
    <location>
        <begin position="433"/>
        <end position="455"/>
    </location>
</feature>
<evidence type="ECO:0000259" key="4">
    <source>
        <dbReference type="PROSITE" id="PS51635"/>
    </source>
</evidence>
<dbReference type="AlphaFoldDB" id="A0A1V9XK24"/>
<reference evidence="5 6" key="1">
    <citation type="journal article" date="2017" name="Gigascience">
        <title>Draft genome of the honey bee ectoparasitic mite, Tropilaelaps mercedesae, is shaped by the parasitic life history.</title>
        <authorList>
            <person name="Dong X."/>
            <person name="Armstrong S.D."/>
            <person name="Xia D."/>
            <person name="Makepeace B.L."/>
            <person name="Darby A.C."/>
            <person name="Kadowaki T."/>
        </authorList>
    </citation>
    <scope>NUCLEOTIDE SEQUENCE [LARGE SCALE GENOMIC DNA]</scope>
    <source>
        <strain evidence="5">Wuxi-XJTLU</strain>
    </source>
</reference>
<dbReference type="PROSITE" id="PS51635">
    <property type="entry name" value="PNPLA"/>
    <property type="match status" value="1"/>
</dbReference>
<dbReference type="InterPro" id="IPR033562">
    <property type="entry name" value="PLPL"/>
</dbReference>
<dbReference type="FunCoup" id="A0A1V9XK24">
    <property type="interactions" value="371"/>
</dbReference>
<accession>A0A1V9XK24</accession>
<dbReference type="STRING" id="418985.A0A1V9XK24"/>
<evidence type="ECO:0000256" key="2">
    <source>
        <dbReference type="PROSITE-ProRule" id="PRU01161"/>
    </source>
</evidence>
<dbReference type="GO" id="GO:0016020">
    <property type="term" value="C:membrane"/>
    <property type="evidence" value="ECO:0007669"/>
    <property type="project" value="TreeGrafter"/>
</dbReference>
<evidence type="ECO:0000256" key="3">
    <source>
        <dbReference type="SAM" id="MobiDB-lite"/>
    </source>
</evidence>
<comment type="caution">
    <text evidence="5">The sequence shown here is derived from an EMBL/GenBank/DDBJ whole genome shotgun (WGS) entry which is preliminary data.</text>
</comment>
<dbReference type="SUPFAM" id="SSF52151">
    <property type="entry name" value="FabD/lysophospholipase-like"/>
    <property type="match status" value="1"/>
</dbReference>
<evidence type="ECO:0000313" key="5">
    <source>
        <dbReference type="EMBL" id="OQR73806.1"/>
    </source>
</evidence>
<feature type="short sequence motif" description="GXGXXG" evidence="2">
    <location>
        <begin position="20"/>
        <end position="25"/>
    </location>
</feature>
<feature type="domain" description="PNPLA" evidence="4">
    <location>
        <begin position="16"/>
        <end position="184"/>
    </location>
</feature>
<evidence type="ECO:0000313" key="6">
    <source>
        <dbReference type="Proteomes" id="UP000192247"/>
    </source>
</evidence>
<feature type="short sequence motif" description="DGA/G" evidence="2">
    <location>
        <begin position="171"/>
        <end position="173"/>
    </location>
</feature>